<evidence type="ECO:0000313" key="5">
    <source>
        <dbReference type="Proteomes" id="UP001288320"/>
    </source>
</evidence>
<dbReference type="InterPro" id="IPR003812">
    <property type="entry name" value="Fido"/>
</dbReference>
<dbReference type="InterPro" id="IPR036597">
    <property type="entry name" value="Fido-like_dom_sf"/>
</dbReference>
<evidence type="ECO:0000259" key="1">
    <source>
        <dbReference type="PROSITE" id="PS51459"/>
    </source>
</evidence>
<reference evidence="2 4" key="1">
    <citation type="submission" date="2023-10" db="EMBL/GenBank/DDBJ databases">
        <title>Whole Genome based description of the genera Actinobaculum and Actinotignum reveals a complex phylogenetic relationship within the species included in the genus Actinotignum.</title>
        <authorList>
            <person name="Jensen C.S."/>
            <person name="Dargis R."/>
            <person name="Kemp M."/>
            <person name="Christensen J.J."/>
        </authorList>
    </citation>
    <scope>NUCLEOTIDE SEQUENCE</scope>
    <source>
        <strain evidence="3 4">SLA_B089</strain>
        <strain evidence="2">SLA_B245</strain>
    </source>
</reference>
<protein>
    <submittedName>
        <fullName evidence="2">Fic family protein</fullName>
    </submittedName>
</protein>
<dbReference type="Gene3D" id="1.20.120.1870">
    <property type="entry name" value="Fic/DOC protein, Fido domain"/>
    <property type="match status" value="1"/>
</dbReference>
<dbReference type="SUPFAM" id="SSF140931">
    <property type="entry name" value="Fic-like"/>
    <property type="match status" value="1"/>
</dbReference>
<comment type="caution">
    <text evidence="2">The sequence shown here is derived from an EMBL/GenBank/DDBJ whole genome shotgun (WGS) entry which is preliminary data.</text>
</comment>
<organism evidence="2 5">
    <name type="scientific">Actinotignum timonense</name>
    <dbReference type="NCBI Taxonomy" id="1870995"/>
    <lineage>
        <taxon>Bacteria</taxon>
        <taxon>Bacillati</taxon>
        <taxon>Actinomycetota</taxon>
        <taxon>Actinomycetes</taxon>
        <taxon>Actinomycetales</taxon>
        <taxon>Actinomycetaceae</taxon>
        <taxon>Actinotignum</taxon>
    </lineage>
</organism>
<dbReference type="InterPro" id="IPR053737">
    <property type="entry name" value="Type_II_TA_Toxin"/>
</dbReference>
<dbReference type="AlphaFoldDB" id="A0AAW9HCS8"/>
<dbReference type="EMBL" id="JAWNFV010000011">
    <property type="protein sequence ID" value="MDY5140865.1"/>
    <property type="molecule type" value="Genomic_DNA"/>
</dbReference>
<name>A0AAW9HCS8_9ACTO</name>
<proteinExistence type="predicted"/>
<dbReference type="RefSeq" id="WP_087070433.1">
    <property type="nucleotide sequence ID" value="NZ_CAUPFC010000003.1"/>
</dbReference>
<keyword evidence="4" id="KW-1185">Reference proteome</keyword>
<dbReference type="Proteomes" id="UP001284901">
    <property type="component" value="Unassembled WGS sequence"/>
</dbReference>
<evidence type="ECO:0000313" key="3">
    <source>
        <dbReference type="EMBL" id="MDY5146784.1"/>
    </source>
</evidence>
<gene>
    <name evidence="2" type="ORF">R6G74_06020</name>
    <name evidence="3" type="ORF">R6P33_07125</name>
</gene>
<dbReference type="EMBL" id="JAWNFY010000019">
    <property type="protein sequence ID" value="MDY5146784.1"/>
    <property type="molecule type" value="Genomic_DNA"/>
</dbReference>
<evidence type="ECO:0000313" key="4">
    <source>
        <dbReference type="Proteomes" id="UP001284901"/>
    </source>
</evidence>
<accession>A0AAW9HCS8</accession>
<dbReference type="Pfam" id="PF02661">
    <property type="entry name" value="Fic"/>
    <property type="match status" value="1"/>
</dbReference>
<dbReference type="PROSITE" id="PS51459">
    <property type="entry name" value="FIDO"/>
    <property type="match status" value="1"/>
</dbReference>
<dbReference type="Proteomes" id="UP001288320">
    <property type="component" value="Unassembled WGS sequence"/>
</dbReference>
<dbReference type="GeneID" id="92814712"/>
<evidence type="ECO:0000313" key="2">
    <source>
        <dbReference type="EMBL" id="MDY5140865.1"/>
    </source>
</evidence>
<sequence>MRRLNEFAVERWLARRGFYVRSRAGLRSCFQGAFGKMYGVELYPSPHEKAAKILLEVETQHPLFDGNKRLGALLCEALLNEFGFELMMNDDALADMCFAVAGGQLRDLAQITELLKENSRPEFVNNVHPALEAE</sequence>
<feature type="domain" description="Fido" evidence="1">
    <location>
        <begin position="1"/>
        <end position="117"/>
    </location>
</feature>